<proteinExistence type="predicted"/>
<dbReference type="GO" id="GO:0043448">
    <property type="term" value="P:alkane catabolic process"/>
    <property type="evidence" value="ECO:0007669"/>
    <property type="project" value="TreeGrafter"/>
</dbReference>
<dbReference type="SUPFAM" id="SSF57802">
    <property type="entry name" value="Rubredoxin-like"/>
    <property type="match status" value="1"/>
</dbReference>
<feature type="domain" description="Rubredoxin-like" evidence="5">
    <location>
        <begin position="20"/>
        <end position="71"/>
    </location>
</feature>
<accession>X1SG08</accession>
<keyword evidence="4" id="KW-0408">Iron</keyword>
<dbReference type="InterPro" id="IPR050526">
    <property type="entry name" value="Rubredoxin_ET"/>
</dbReference>
<keyword evidence="1" id="KW-0813">Transport</keyword>
<dbReference type="GO" id="GO:0009055">
    <property type="term" value="F:electron transfer activity"/>
    <property type="evidence" value="ECO:0007669"/>
    <property type="project" value="TreeGrafter"/>
</dbReference>
<dbReference type="AlphaFoldDB" id="X1SG08"/>
<evidence type="ECO:0000256" key="1">
    <source>
        <dbReference type="ARBA" id="ARBA00022448"/>
    </source>
</evidence>
<dbReference type="PROSITE" id="PS50903">
    <property type="entry name" value="RUBREDOXIN_LIKE"/>
    <property type="match status" value="1"/>
</dbReference>
<evidence type="ECO:0000313" key="6">
    <source>
        <dbReference type="EMBL" id="GAI66709.1"/>
    </source>
</evidence>
<gene>
    <name evidence="6" type="ORF">S12H4_10945</name>
</gene>
<dbReference type="CDD" id="cd00730">
    <property type="entry name" value="rubredoxin"/>
    <property type="match status" value="1"/>
</dbReference>
<dbReference type="PROSITE" id="PS00202">
    <property type="entry name" value="RUBREDOXIN"/>
    <property type="match status" value="1"/>
</dbReference>
<evidence type="ECO:0000256" key="2">
    <source>
        <dbReference type="ARBA" id="ARBA00022723"/>
    </source>
</evidence>
<feature type="non-terminal residue" evidence="6">
    <location>
        <position position="1"/>
    </location>
</feature>
<evidence type="ECO:0000256" key="3">
    <source>
        <dbReference type="ARBA" id="ARBA00022982"/>
    </source>
</evidence>
<comment type="caution">
    <text evidence="6">The sequence shown here is derived from an EMBL/GenBank/DDBJ whole genome shotgun (WGS) entry which is preliminary data.</text>
</comment>
<dbReference type="InterPro" id="IPR024935">
    <property type="entry name" value="Rubredoxin_dom"/>
</dbReference>
<dbReference type="EMBL" id="BARW01004801">
    <property type="protein sequence ID" value="GAI66709.1"/>
    <property type="molecule type" value="Genomic_DNA"/>
</dbReference>
<dbReference type="FunFam" id="2.20.28.10:FF:000001">
    <property type="entry name" value="Rubredoxin"/>
    <property type="match status" value="1"/>
</dbReference>
<name>X1SG08_9ZZZZ</name>
<keyword evidence="2" id="KW-0479">Metal-binding</keyword>
<dbReference type="InterPro" id="IPR024934">
    <property type="entry name" value="Rubredoxin-like_dom"/>
</dbReference>
<protein>
    <recommendedName>
        <fullName evidence="5">Rubredoxin-like domain-containing protein</fullName>
    </recommendedName>
</protein>
<reference evidence="6" key="1">
    <citation type="journal article" date="2014" name="Front. Microbiol.">
        <title>High frequency of phylogenetically diverse reductive dehalogenase-homologous genes in deep subseafloor sedimentary metagenomes.</title>
        <authorList>
            <person name="Kawai M."/>
            <person name="Futagami T."/>
            <person name="Toyoda A."/>
            <person name="Takaki Y."/>
            <person name="Nishi S."/>
            <person name="Hori S."/>
            <person name="Arai W."/>
            <person name="Tsubouchi T."/>
            <person name="Morono Y."/>
            <person name="Uchiyama I."/>
            <person name="Ito T."/>
            <person name="Fujiyama A."/>
            <person name="Inagaki F."/>
            <person name="Takami H."/>
        </authorList>
    </citation>
    <scope>NUCLEOTIDE SEQUENCE</scope>
    <source>
        <strain evidence="6">Expedition CK06-06</strain>
    </source>
</reference>
<dbReference type="PANTHER" id="PTHR47627">
    <property type="entry name" value="RUBREDOXIN"/>
    <property type="match status" value="1"/>
</dbReference>
<dbReference type="Gene3D" id="2.20.28.10">
    <property type="match status" value="1"/>
</dbReference>
<dbReference type="InterPro" id="IPR018527">
    <property type="entry name" value="Rubredoxin_Fe_BS"/>
</dbReference>
<evidence type="ECO:0000256" key="4">
    <source>
        <dbReference type="ARBA" id="ARBA00023004"/>
    </source>
</evidence>
<dbReference type="PANTHER" id="PTHR47627:SF1">
    <property type="entry name" value="RUBREDOXIN-1-RELATED"/>
    <property type="match status" value="1"/>
</dbReference>
<dbReference type="Pfam" id="PF00301">
    <property type="entry name" value="Rubredoxin"/>
    <property type="match status" value="1"/>
</dbReference>
<evidence type="ECO:0000259" key="5">
    <source>
        <dbReference type="PROSITE" id="PS50903"/>
    </source>
</evidence>
<dbReference type="PRINTS" id="PR00163">
    <property type="entry name" value="RUBREDOXIN"/>
</dbReference>
<sequence length="71" mass="7711">VEKKAEKAISKVEKSSDELGGKWKCLICAYVYDPVNGDPDSGIAPGTPFEDIPDDWFCPVCGSDKSNFAKI</sequence>
<organism evidence="6">
    <name type="scientific">marine sediment metagenome</name>
    <dbReference type="NCBI Taxonomy" id="412755"/>
    <lineage>
        <taxon>unclassified sequences</taxon>
        <taxon>metagenomes</taxon>
        <taxon>ecological metagenomes</taxon>
    </lineage>
</organism>
<dbReference type="GO" id="GO:0005506">
    <property type="term" value="F:iron ion binding"/>
    <property type="evidence" value="ECO:0007669"/>
    <property type="project" value="InterPro"/>
</dbReference>
<keyword evidence="3" id="KW-0249">Electron transport</keyword>